<keyword evidence="3" id="KW-0812">Transmembrane</keyword>
<evidence type="ECO:0000256" key="2">
    <source>
        <dbReference type="ARBA" id="ARBA00022475"/>
    </source>
</evidence>
<dbReference type="Proteomes" id="UP000215506">
    <property type="component" value="Unassembled WGS sequence"/>
</dbReference>
<dbReference type="InterPro" id="IPR027417">
    <property type="entry name" value="P-loop_NTPase"/>
</dbReference>
<feature type="compositionally biased region" description="Polar residues" evidence="6">
    <location>
        <begin position="550"/>
        <end position="566"/>
    </location>
</feature>
<dbReference type="Pfam" id="PF12696">
    <property type="entry name" value="TraG-D_C"/>
    <property type="match status" value="1"/>
</dbReference>
<comment type="caution">
    <text evidence="8">The sequence shown here is derived from an EMBL/GenBank/DDBJ whole genome shotgun (WGS) entry which is preliminary data.</text>
</comment>
<dbReference type="Gene3D" id="3.40.50.300">
    <property type="entry name" value="P-loop containing nucleotide triphosphate hydrolases"/>
    <property type="match status" value="1"/>
</dbReference>
<evidence type="ECO:0000256" key="6">
    <source>
        <dbReference type="SAM" id="MobiDB-lite"/>
    </source>
</evidence>
<dbReference type="CDD" id="cd01127">
    <property type="entry name" value="TrwB_TraG_TraD_VirD4"/>
    <property type="match status" value="1"/>
</dbReference>
<organism evidence="8 9">
    <name type="scientific">Nocardia cerradoensis</name>
    <dbReference type="NCBI Taxonomy" id="85688"/>
    <lineage>
        <taxon>Bacteria</taxon>
        <taxon>Bacillati</taxon>
        <taxon>Actinomycetota</taxon>
        <taxon>Actinomycetes</taxon>
        <taxon>Mycobacteriales</taxon>
        <taxon>Nocardiaceae</taxon>
        <taxon>Nocardia</taxon>
    </lineage>
</organism>
<keyword evidence="4" id="KW-1133">Transmembrane helix</keyword>
<dbReference type="PANTHER" id="PTHR37937">
    <property type="entry name" value="CONJUGATIVE TRANSFER: DNA TRANSPORT"/>
    <property type="match status" value="1"/>
</dbReference>
<evidence type="ECO:0000256" key="5">
    <source>
        <dbReference type="ARBA" id="ARBA00023136"/>
    </source>
</evidence>
<name>A0A231GUE5_9NOCA</name>
<sequence length="633" mass="67411">MDRSVKAPSMSGGEYHELAGIGAIAVGVPSLIELAGAAVWSAPMYGGPKQDVPFRNPVGLGWHLLATHDLAWTGEATAALGTLVGGGLAALAGTAIGVRWACRRCAAARADRRYRRGRPAHVALGKATVGRVDRQPIDTQARFMGRGAELDDLCWEAVQAKAIDLGVQLGEGQVPGVLIGRAVADRRELWASYEDLHLDIWGPRSGKTTSRVIPAIMDAPGAVVATSNKRDVVDATRGHRSTLGEVWVFDPQSVAEAEPSWYWNPCEWVRGNGKGAQARAAELAGHFADATEADGDAFFEPEGEDLLTALILAAALAEKPITQVFEWITKQDTTSAAVRILDDHGYGLVAGALAEQLNAPDKQKGGVFATAKKMAAILKYEEIRQWVCPAQRGERPRRSFDVAQFVTSKDTLYLLSEEGKASGGALVTAFASAVAAAGKAEGVRANGRMPVPMLIVLDEAANIVRWRELPKQYSHFGSRGIVVLTILQSWAQGVRCWGSEGMSALLSAANVLTLGAGLKDTGFLRDMSELVGAHHELVTSVSRGRRPDSGTESTSRTSEVTLTPSDISAMPKGRALVFVSGHRPTLVRTTPWMERGDADLIRDSIAAHAPDQSSTPAGPHLRAVPTNEEDNAA</sequence>
<dbReference type="AlphaFoldDB" id="A0A231GUE5"/>
<dbReference type="GO" id="GO:0005886">
    <property type="term" value="C:plasma membrane"/>
    <property type="evidence" value="ECO:0007669"/>
    <property type="project" value="UniProtKB-SubCell"/>
</dbReference>
<keyword evidence="9" id="KW-1185">Reference proteome</keyword>
<feature type="region of interest" description="Disordered" evidence="6">
    <location>
        <begin position="538"/>
        <end position="566"/>
    </location>
</feature>
<dbReference type="InterPro" id="IPR051539">
    <property type="entry name" value="T4SS-coupling_protein"/>
</dbReference>
<protein>
    <recommendedName>
        <fullName evidence="7">TraD/TraG TraM recognition site domain-containing protein</fullName>
    </recommendedName>
</protein>
<feature type="region of interest" description="Disordered" evidence="6">
    <location>
        <begin position="608"/>
        <end position="633"/>
    </location>
</feature>
<accession>A0A231GUE5</accession>
<dbReference type="EMBL" id="NGAF01000036">
    <property type="protein sequence ID" value="OXR40250.1"/>
    <property type="molecule type" value="Genomic_DNA"/>
</dbReference>
<evidence type="ECO:0000259" key="7">
    <source>
        <dbReference type="Pfam" id="PF12696"/>
    </source>
</evidence>
<evidence type="ECO:0000256" key="1">
    <source>
        <dbReference type="ARBA" id="ARBA00004651"/>
    </source>
</evidence>
<keyword evidence="5" id="KW-0472">Membrane</keyword>
<proteinExistence type="predicted"/>
<dbReference type="InterPro" id="IPR032689">
    <property type="entry name" value="TraG-D_C"/>
</dbReference>
<reference evidence="8 9" key="1">
    <citation type="submission" date="2017-07" db="EMBL/GenBank/DDBJ databases">
        <title>First draft Genome Sequence of Nocardia cerradoensis isolated from human infection.</title>
        <authorList>
            <person name="Carrasco G."/>
        </authorList>
    </citation>
    <scope>NUCLEOTIDE SEQUENCE [LARGE SCALE GENOMIC DNA]</scope>
    <source>
        <strain evidence="8 9">CNM20130759</strain>
    </source>
</reference>
<evidence type="ECO:0000256" key="3">
    <source>
        <dbReference type="ARBA" id="ARBA00022692"/>
    </source>
</evidence>
<dbReference type="SUPFAM" id="SSF52540">
    <property type="entry name" value="P-loop containing nucleoside triphosphate hydrolases"/>
    <property type="match status" value="1"/>
</dbReference>
<evidence type="ECO:0000313" key="9">
    <source>
        <dbReference type="Proteomes" id="UP000215506"/>
    </source>
</evidence>
<dbReference type="PANTHER" id="PTHR37937:SF1">
    <property type="entry name" value="CONJUGATIVE TRANSFER: DNA TRANSPORT"/>
    <property type="match status" value="1"/>
</dbReference>
<evidence type="ECO:0000313" key="8">
    <source>
        <dbReference type="EMBL" id="OXR40250.1"/>
    </source>
</evidence>
<feature type="domain" description="TraD/TraG TraM recognition site" evidence="7">
    <location>
        <begin position="452"/>
        <end position="572"/>
    </location>
</feature>
<comment type="subcellular location">
    <subcellularLocation>
        <location evidence="1">Cell membrane</location>
        <topology evidence="1">Multi-pass membrane protein</topology>
    </subcellularLocation>
</comment>
<gene>
    <name evidence="8" type="ORF">B7C42_07675</name>
</gene>
<keyword evidence="2" id="KW-1003">Cell membrane</keyword>
<evidence type="ECO:0000256" key="4">
    <source>
        <dbReference type="ARBA" id="ARBA00022989"/>
    </source>
</evidence>